<name>A0A6P2D219_9BACT</name>
<dbReference type="EMBL" id="LR593886">
    <property type="protein sequence ID" value="VTR94897.1"/>
    <property type="molecule type" value="Genomic_DNA"/>
</dbReference>
<feature type="binding site" evidence="6">
    <location>
        <position position="694"/>
    </location>
    <ligand>
        <name>Zn(2+)</name>
        <dbReference type="ChEBI" id="CHEBI:29105"/>
    </ligand>
</feature>
<dbReference type="KEGG" id="gms:SOIL9_28170"/>
<dbReference type="AlphaFoldDB" id="A0A6P2D219"/>
<evidence type="ECO:0000256" key="3">
    <source>
        <dbReference type="ARBA" id="ARBA00022723"/>
    </source>
</evidence>
<evidence type="ECO:0000256" key="6">
    <source>
        <dbReference type="HAMAP-Rule" id="MF_01871"/>
    </source>
</evidence>
<comment type="similarity">
    <text evidence="6">Belongs to the inorganic carbon transporter (TC 9.A.2) DabA family.</text>
</comment>
<comment type="cofactor">
    <cofactor evidence="6">
        <name>Zn(2+)</name>
        <dbReference type="ChEBI" id="CHEBI:29105"/>
    </cofactor>
</comment>
<dbReference type="Pfam" id="PF10070">
    <property type="entry name" value="DabA"/>
    <property type="match status" value="1"/>
</dbReference>
<evidence type="ECO:0000313" key="9">
    <source>
        <dbReference type="Proteomes" id="UP000464178"/>
    </source>
</evidence>
<dbReference type="GO" id="GO:0005886">
    <property type="term" value="C:plasma membrane"/>
    <property type="evidence" value="ECO:0007669"/>
    <property type="project" value="UniProtKB-SubCell"/>
</dbReference>
<dbReference type="InterPro" id="IPR018752">
    <property type="entry name" value="DabA"/>
</dbReference>
<keyword evidence="9" id="KW-1185">Reference proteome</keyword>
<feature type="compositionally biased region" description="Polar residues" evidence="7">
    <location>
        <begin position="1"/>
        <end position="12"/>
    </location>
</feature>
<dbReference type="PANTHER" id="PTHR38344:SF1">
    <property type="entry name" value="INORGANIC CARBON TRANSPORTER SUBUNIT DABA-RELATED"/>
    <property type="match status" value="1"/>
</dbReference>
<feature type="binding site" evidence="6">
    <location>
        <position position="507"/>
    </location>
    <ligand>
        <name>Zn(2+)</name>
        <dbReference type="ChEBI" id="CHEBI:29105"/>
    </ligand>
</feature>
<protein>
    <recommendedName>
        <fullName evidence="6">Probable inorganic carbon transporter subunit DabA</fullName>
    </recommendedName>
</protein>
<accession>A0A6P2D219</accession>
<dbReference type="Proteomes" id="UP000464178">
    <property type="component" value="Chromosome"/>
</dbReference>
<comment type="function">
    <text evidence="6">Part of an energy-coupled inorganic carbon pump.</text>
</comment>
<comment type="subcellular location">
    <subcellularLocation>
        <location evidence="6">Cell membrane</location>
        <topology evidence="6">Peripheral membrane protein</topology>
    </subcellularLocation>
</comment>
<comment type="subunit">
    <text evidence="6">Forms a complex with DabB.</text>
</comment>
<dbReference type="GO" id="GO:0008270">
    <property type="term" value="F:zinc ion binding"/>
    <property type="evidence" value="ECO:0007669"/>
    <property type="project" value="UniProtKB-UniRule"/>
</dbReference>
<keyword evidence="4 6" id="KW-0862">Zinc</keyword>
<feature type="binding site" evidence="6">
    <location>
        <position position="505"/>
    </location>
    <ligand>
        <name>Zn(2+)</name>
        <dbReference type="ChEBI" id="CHEBI:29105"/>
    </ligand>
</feature>
<reference evidence="8 9" key="1">
    <citation type="submission" date="2019-05" db="EMBL/GenBank/DDBJ databases">
        <authorList>
            <consortium name="Science for Life Laboratories"/>
        </authorList>
    </citation>
    <scope>NUCLEOTIDE SEQUENCE [LARGE SCALE GENOMIC DNA]</scope>
    <source>
        <strain evidence="8">Soil9</strain>
    </source>
</reference>
<evidence type="ECO:0000256" key="2">
    <source>
        <dbReference type="ARBA" id="ARBA00022475"/>
    </source>
</evidence>
<evidence type="ECO:0000256" key="4">
    <source>
        <dbReference type="ARBA" id="ARBA00022833"/>
    </source>
</evidence>
<keyword evidence="1 6" id="KW-0813">Transport</keyword>
<gene>
    <name evidence="6" type="primary">dabA</name>
    <name evidence="8" type="ORF">SOIL9_28170</name>
</gene>
<evidence type="ECO:0000256" key="7">
    <source>
        <dbReference type="SAM" id="MobiDB-lite"/>
    </source>
</evidence>
<keyword evidence="3 6" id="KW-0479">Metal-binding</keyword>
<keyword evidence="5 6" id="KW-0472">Membrane</keyword>
<keyword evidence="2 6" id="KW-1003">Cell membrane</keyword>
<organism evidence="8 9">
    <name type="scientific">Gemmata massiliana</name>
    <dbReference type="NCBI Taxonomy" id="1210884"/>
    <lineage>
        <taxon>Bacteria</taxon>
        <taxon>Pseudomonadati</taxon>
        <taxon>Planctomycetota</taxon>
        <taxon>Planctomycetia</taxon>
        <taxon>Gemmatales</taxon>
        <taxon>Gemmataceae</taxon>
        <taxon>Gemmata</taxon>
    </lineage>
</organism>
<dbReference type="PANTHER" id="PTHR38344">
    <property type="entry name" value="UPF0753 PROTEIN AQ_863"/>
    <property type="match status" value="1"/>
</dbReference>
<feature type="region of interest" description="Disordered" evidence="7">
    <location>
        <begin position="1"/>
        <end position="23"/>
    </location>
</feature>
<proteinExistence type="inferred from homology"/>
<dbReference type="HAMAP" id="MF_01871">
    <property type="entry name" value="DabA"/>
    <property type="match status" value="1"/>
</dbReference>
<feature type="binding site" evidence="6">
    <location>
        <position position="709"/>
    </location>
    <ligand>
        <name>Zn(2+)</name>
        <dbReference type="ChEBI" id="CHEBI:29105"/>
    </ligand>
</feature>
<evidence type="ECO:0000313" key="8">
    <source>
        <dbReference type="EMBL" id="VTR94897.1"/>
    </source>
</evidence>
<evidence type="ECO:0000256" key="5">
    <source>
        <dbReference type="ARBA" id="ARBA00023136"/>
    </source>
</evidence>
<dbReference type="RefSeq" id="WP_162669381.1">
    <property type="nucleotide sequence ID" value="NZ_LR593886.1"/>
</dbReference>
<sequence>MAAKNTAHSDPQSHGPGADSPADRLRHIIDHTAHLLPAQGPISVFIHHNTLHAFEHMPFSEAVEHGGELFGCEPYMTEDRYRDALVRGRIRFEDLRAVLASDLGSRASEPFPPYGTRLDLRLALLQYPLQEVRSEAELQWFIEETDALRRVRPEASAAARSKLIGETRRWAMRDLRGNNTEQRPAWLVRVLEEHGSDGVDMLPEEVWEACALESLWHSCLEGVRNVPQTAFAPPVPIRHRDLLLTVAGVDIDIPVNELLTRFCAAFLDQGVAHWQLPNRDEGFFRTFGTLYRQSSAVPNRWLRGLDTELARLLDGNISPLESACASLTTLGVPEAEWNAYIASTLLSLRGWGGMIHQTEERRDRLPTPPKAGSLHEFVAVRLLLERLAIENAARETLDYTGPLEELRAHLRSRLKPWAPPSLQMRAFPIFQLAQVLGWSPDELAAWLTPAAWETLVREIEGFSDIPRRRVFHLAYEARFRAQVLDALALHASRKPTAPRFQVVTCLDEREESFRRHLEEVAPDSETFGAAGFFALPMYYRGATDAHFIPLCPIVITPKHWVAERPDESLEQAHDRVRRTHRVLGRAAHQAHLGSRSLALGTVLAGALGFFASIPLVARTLFPRLTARARNRFGRIVSPTSRTRLVLEREMGCTPGPTNGSLGFTLDELVASAERLLGDLGLTKNFARLVFTIGHGSSSLNNPHKSAYDCGACGGSPGAPNGRGAAQVLNDPRVRRRLEQNGIAIPDSTWFVGGFHNTCNDSVTLFDLDRVPDTHRAEFNRACSEIEQALDRNAHERCRRFMSAPLDLTPAEARRHVEERSEDLAQTRPELGHATNAITHVGRRERTRGLFLDRRAFLTAYDPTQDDENGTILARTMAAIFPVCGGINLEYYFSHTDSPGYGCGTKLPHNITALLGVMDGAASDLRTGLPWQMVEIHEPVRLLIVCETTPEIMHKVLNGNPLGKTMTQNGWVQLAVQSPNSNDIMLYENGDFRPYRPLEARLPTAASSADWYRHCRNHLEFAEIGVM</sequence>
<evidence type="ECO:0000256" key="1">
    <source>
        <dbReference type="ARBA" id="ARBA00022448"/>
    </source>
</evidence>